<feature type="transmembrane region" description="Helical" evidence="1">
    <location>
        <begin position="83"/>
        <end position="105"/>
    </location>
</feature>
<sequence length="184" mass="20158">MPTFLHGVIIVVMEMIEFIELGALGAIPPRPGECQQPLSFYCHEGLCYGNSQRSVDGIHSLEGRLPVSCVDTGLLGGGLLLRFFLFFSTTFFFGCVSVLHINVFCSSGQEGIELEDRLLGQGLEEIPIQKSLREGTGFHLLSGRGHLQRSSIESLQVSFKGSLSFCRTAKRLSSVLCSFRLIAN</sequence>
<keyword evidence="1" id="KW-0472">Membrane</keyword>
<reference evidence="3" key="2">
    <citation type="journal article" date="2024" name="Plant">
        <title>Genomic evolution and insights into agronomic trait innovations of Sesamum species.</title>
        <authorList>
            <person name="Miao H."/>
            <person name="Wang L."/>
            <person name="Qu L."/>
            <person name="Liu H."/>
            <person name="Sun Y."/>
            <person name="Le M."/>
            <person name="Wang Q."/>
            <person name="Wei S."/>
            <person name="Zheng Y."/>
            <person name="Lin W."/>
            <person name="Duan Y."/>
            <person name="Cao H."/>
            <person name="Xiong S."/>
            <person name="Wang X."/>
            <person name="Wei L."/>
            <person name="Li C."/>
            <person name="Ma Q."/>
            <person name="Ju M."/>
            <person name="Zhao R."/>
            <person name="Li G."/>
            <person name="Mu C."/>
            <person name="Tian Q."/>
            <person name="Mei H."/>
            <person name="Zhang T."/>
            <person name="Gao T."/>
            <person name="Zhang H."/>
        </authorList>
    </citation>
    <scope>NUCLEOTIDE SEQUENCE</scope>
    <source>
        <strain evidence="3">KEN1</strain>
    </source>
</reference>
<protein>
    <submittedName>
        <fullName evidence="3">Uncharacterized protein</fullName>
    </submittedName>
</protein>
<reference evidence="3" key="1">
    <citation type="submission" date="2020-06" db="EMBL/GenBank/DDBJ databases">
        <authorList>
            <person name="Li T."/>
            <person name="Hu X."/>
            <person name="Zhang T."/>
            <person name="Song X."/>
            <person name="Zhang H."/>
            <person name="Dai N."/>
            <person name="Sheng W."/>
            <person name="Hou X."/>
            <person name="Wei L."/>
        </authorList>
    </citation>
    <scope>NUCLEOTIDE SEQUENCE</scope>
    <source>
        <strain evidence="3">KEN1</strain>
        <tissue evidence="3">Leaf</tissue>
    </source>
</reference>
<name>A0AAW2UTL0_9LAMI</name>
<evidence type="ECO:0000256" key="1">
    <source>
        <dbReference type="SAM" id="Phobius"/>
    </source>
</evidence>
<proteinExistence type="predicted"/>
<gene>
    <name evidence="3" type="ORF">Slati_3098900</name>
</gene>
<feature type="chain" id="PRO_5043452932" evidence="2">
    <location>
        <begin position="26"/>
        <end position="184"/>
    </location>
</feature>
<keyword evidence="2" id="KW-0732">Signal</keyword>
<dbReference type="AlphaFoldDB" id="A0AAW2UTL0"/>
<comment type="caution">
    <text evidence="3">The sequence shown here is derived from an EMBL/GenBank/DDBJ whole genome shotgun (WGS) entry which is preliminary data.</text>
</comment>
<evidence type="ECO:0000256" key="2">
    <source>
        <dbReference type="SAM" id="SignalP"/>
    </source>
</evidence>
<keyword evidence="1" id="KW-1133">Transmembrane helix</keyword>
<feature type="signal peptide" evidence="2">
    <location>
        <begin position="1"/>
        <end position="25"/>
    </location>
</feature>
<organism evidence="3">
    <name type="scientific">Sesamum latifolium</name>
    <dbReference type="NCBI Taxonomy" id="2727402"/>
    <lineage>
        <taxon>Eukaryota</taxon>
        <taxon>Viridiplantae</taxon>
        <taxon>Streptophyta</taxon>
        <taxon>Embryophyta</taxon>
        <taxon>Tracheophyta</taxon>
        <taxon>Spermatophyta</taxon>
        <taxon>Magnoliopsida</taxon>
        <taxon>eudicotyledons</taxon>
        <taxon>Gunneridae</taxon>
        <taxon>Pentapetalae</taxon>
        <taxon>asterids</taxon>
        <taxon>lamiids</taxon>
        <taxon>Lamiales</taxon>
        <taxon>Pedaliaceae</taxon>
        <taxon>Sesamum</taxon>
    </lineage>
</organism>
<accession>A0AAW2UTL0</accession>
<evidence type="ECO:0000313" key="3">
    <source>
        <dbReference type="EMBL" id="KAL0420760.1"/>
    </source>
</evidence>
<dbReference type="EMBL" id="JACGWN010000011">
    <property type="protein sequence ID" value="KAL0420760.1"/>
    <property type="molecule type" value="Genomic_DNA"/>
</dbReference>
<keyword evidence="1" id="KW-0812">Transmembrane</keyword>